<proteinExistence type="predicted"/>
<name>A0A8I1WBQ3_PLESH</name>
<evidence type="ECO:0000313" key="1">
    <source>
        <dbReference type="EMBL" id="MBO1109867.1"/>
    </source>
</evidence>
<evidence type="ECO:0000313" key="2">
    <source>
        <dbReference type="Proteomes" id="UP000664658"/>
    </source>
</evidence>
<dbReference type="AlphaFoldDB" id="A0A8I1WBQ3"/>
<comment type="caution">
    <text evidence="1">The sequence shown here is derived from an EMBL/GenBank/DDBJ whole genome shotgun (WGS) entry which is preliminary data.</text>
</comment>
<accession>A0A8I1WBQ3</accession>
<protein>
    <submittedName>
        <fullName evidence="1">Uncharacterized protein</fullName>
    </submittedName>
</protein>
<sequence>MYWKSHQCHGLNFGGKVNSHSEYIKDRIANIYNYLSDEDERSNATDRELQVARNIFKNAVVRALCLFEDLINHRIKSLGLDYEVELGHLIYIFENSHLPSSFSALEEMGIPIEVLEKLVTDRLSDVNVDVLTRYFRIYHPYFDNLTKLERRFIRQAVL</sequence>
<reference evidence="1" key="1">
    <citation type="submission" date="2021-03" db="EMBL/GenBank/DDBJ databases">
        <title>Plesiomonas shigelloides zfcc0051, isolated from zebrafish feces.</title>
        <authorList>
            <person name="Vanderhoek Z."/>
            <person name="Gaulke C."/>
        </authorList>
    </citation>
    <scope>NUCLEOTIDE SEQUENCE</scope>
    <source>
        <strain evidence="1">Zfcc0051</strain>
    </source>
</reference>
<dbReference type="Proteomes" id="UP000664658">
    <property type="component" value="Unassembled WGS sequence"/>
</dbReference>
<gene>
    <name evidence="1" type="ORF">J2R62_16995</name>
</gene>
<organism evidence="1 2">
    <name type="scientific">Plesiomonas shigelloides</name>
    <name type="common">Aeromonas shigelloides</name>
    <dbReference type="NCBI Taxonomy" id="703"/>
    <lineage>
        <taxon>Bacteria</taxon>
        <taxon>Pseudomonadati</taxon>
        <taxon>Pseudomonadota</taxon>
        <taxon>Gammaproteobacteria</taxon>
        <taxon>Enterobacterales</taxon>
        <taxon>Enterobacteriaceae</taxon>
        <taxon>Plesiomonas</taxon>
    </lineage>
</organism>
<dbReference type="RefSeq" id="WP_207542805.1">
    <property type="nucleotide sequence ID" value="NZ_JAFNAA010000045.1"/>
</dbReference>
<dbReference type="EMBL" id="JAFNAA010000045">
    <property type="protein sequence ID" value="MBO1109867.1"/>
    <property type="molecule type" value="Genomic_DNA"/>
</dbReference>